<gene>
    <name evidence="1" type="ORF">HXX76_008566</name>
</gene>
<accession>A0A835ST22</accession>
<keyword evidence="2" id="KW-1185">Reference proteome</keyword>
<dbReference type="Gene3D" id="3.60.15.10">
    <property type="entry name" value="Ribonuclease Z/Hydroxyacylglutathione hydrolase-like"/>
    <property type="match status" value="1"/>
</dbReference>
<dbReference type="PANTHER" id="PTHR36142:SF2">
    <property type="entry name" value="METALLO-HYDROLASE_OXIDOREDUCTASE SUPERFAMILY PROTEIN"/>
    <property type="match status" value="1"/>
</dbReference>
<evidence type="ECO:0000313" key="1">
    <source>
        <dbReference type="EMBL" id="KAG2432832.1"/>
    </source>
</evidence>
<organism evidence="1 2">
    <name type="scientific">Chlamydomonas incerta</name>
    <dbReference type="NCBI Taxonomy" id="51695"/>
    <lineage>
        <taxon>Eukaryota</taxon>
        <taxon>Viridiplantae</taxon>
        <taxon>Chlorophyta</taxon>
        <taxon>core chlorophytes</taxon>
        <taxon>Chlorophyceae</taxon>
        <taxon>CS clade</taxon>
        <taxon>Chlamydomonadales</taxon>
        <taxon>Chlamydomonadaceae</taxon>
        <taxon>Chlamydomonas</taxon>
    </lineage>
</organism>
<reference evidence="1" key="1">
    <citation type="journal article" date="2020" name="bioRxiv">
        <title>Comparative genomics of Chlamydomonas.</title>
        <authorList>
            <person name="Craig R.J."/>
            <person name="Hasan A.R."/>
            <person name="Ness R.W."/>
            <person name="Keightley P.D."/>
        </authorList>
    </citation>
    <scope>NUCLEOTIDE SEQUENCE</scope>
    <source>
        <strain evidence="1">SAG 7.73</strain>
    </source>
</reference>
<comment type="caution">
    <text evidence="1">The sequence shown here is derived from an EMBL/GenBank/DDBJ whole genome shotgun (WGS) entry which is preliminary data.</text>
</comment>
<evidence type="ECO:0000313" key="2">
    <source>
        <dbReference type="Proteomes" id="UP000650467"/>
    </source>
</evidence>
<name>A0A835ST22_CHLIN</name>
<dbReference type="SUPFAM" id="SSF56281">
    <property type="entry name" value="Metallo-hydrolase/oxidoreductase"/>
    <property type="match status" value="1"/>
</dbReference>
<sequence length="346" mass="36610">MLAHRGAQGQRCFQRQRQAGVQVRCPRVLAAASSTGNSTPSSLPAAERTRTSFHHGITYISYEVNTAVIKFNTSGVRVLIDPWFVGELTFGGADWMYAGRKKVIGRDTRVDMQQVLAEADVVVITQGLDDHCHIPTLSAVANKAVPVVANAEAAARMRPLGFTNITVLAPGQATSVPGQAGGRLRITATEGALVGPPWSARQLGLVMREEVPAGERPASLYFESHCDFDARSVEAGLRSAGLAPGEGVDVAVSPVVTTLLGMPGVAPASYALVQGDQNLAALLRVLKPKVLLPLLNHDIDHRGPLTSIMWQRGEEGGVGDILRKAGLGDVRVEYPAPPGEALALAL</sequence>
<evidence type="ECO:0008006" key="3">
    <source>
        <dbReference type="Google" id="ProtNLM"/>
    </source>
</evidence>
<dbReference type="PANTHER" id="PTHR36142">
    <property type="entry name" value="METALLO-HYDROLASE/OXIDOREDUCTASE SUPERFAMILY PROTEIN"/>
    <property type="match status" value="1"/>
</dbReference>
<dbReference type="AlphaFoldDB" id="A0A835ST22"/>
<proteinExistence type="predicted"/>
<dbReference type="EMBL" id="JAEHOC010000020">
    <property type="protein sequence ID" value="KAG2432832.1"/>
    <property type="molecule type" value="Genomic_DNA"/>
</dbReference>
<dbReference type="InterPro" id="IPR036866">
    <property type="entry name" value="RibonucZ/Hydroxyglut_hydro"/>
</dbReference>
<dbReference type="Proteomes" id="UP000650467">
    <property type="component" value="Unassembled WGS sequence"/>
</dbReference>
<dbReference type="OrthoDB" id="332863at2759"/>
<protein>
    <recommendedName>
        <fullName evidence="3">Metallo-beta-lactamase domain-containing protein</fullName>
    </recommendedName>
</protein>
<dbReference type="Pfam" id="PF13483">
    <property type="entry name" value="Lactamase_B_3"/>
    <property type="match status" value="1"/>
</dbReference>